<reference evidence="1 2" key="1">
    <citation type="submission" date="2021-01" db="EMBL/GenBank/DDBJ databases">
        <title>Belnapia mucosa sp. nov. and Belnapia arida sp. nov., isolated from the Tabernas Desert (Almeria, Spain).</title>
        <authorList>
            <person name="Molina-Menor E."/>
            <person name="Vidal-Verdu A."/>
            <person name="Calonge A."/>
            <person name="Satari L."/>
            <person name="Pereto J."/>
            <person name="Porcar M."/>
        </authorList>
    </citation>
    <scope>NUCLEOTIDE SEQUENCE [LARGE SCALE GENOMIC DNA]</scope>
    <source>
        <strain evidence="1 2">T18</strain>
    </source>
</reference>
<accession>A0ABS1U9E8</accession>
<organism evidence="1 2">
    <name type="scientific">Belnapia arida</name>
    <dbReference type="NCBI Taxonomy" id="2804533"/>
    <lineage>
        <taxon>Bacteria</taxon>
        <taxon>Pseudomonadati</taxon>
        <taxon>Pseudomonadota</taxon>
        <taxon>Alphaproteobacteria</taxon>
        <taxon>Acetobacterales</taxon>
        <taxon>Roseomonadaceae</taxon>
        <taxon>Belnapia</taxon>
    </lineage>
</organism>
<sequence length="423" mass="45386">MSVAAEVRALGSLVENASAERLVQMIAAIDRLPERGSVDRLIDIVRPRLRGLGLARPMQLERVLFTPLDPLIVPPGRWTLNSPYIPRTALRPLANAVKTGLGLRADHLAAGCADRTMDDIVAVTALGAELWPAAACALPTSPPRSWQESGLPERTYGPLASRCKAGWRHAVAIWPVLHAAADGPPTAAIREALVGPIAEGGEVFEVALRILLTNAARPATVIGAALDLTTNGGRTVEIAETLFDDVLATRLSVMSDLKVGPAENGGAEAIALAARSASTLLEDIEASSLLDRRGRQAKLQALRSGFDLHCRHSFAAVLRRGFLDKAASLDDGARDRTAMVSELECRARDLKRIELSGRKFASTAGHYYDESLRSAVMTIANGSRSRGTHRLQRHELLRLAEILLGPDAALDMLGPLRTRPMPV</sequence>
<name>A0ABS1U9E8_9PROT</name>
<gene>
    <name evidence="1" type="ORF">JMJ56_22240</name>
</gene>
<evidence type="ECO:0000313" key="1">
    <source>
        <dbReference type="EMBL" id="MBL6080740.1"/>
    </source>
</evidence>
<dbReference type="Proteomes" id="UP000660885">
    <property type="component" value="Unassembled WGS sequence"/>
</dbReference>
<keyword evidence="2" id="KW-1185">Reference proteome</keyword>
<proteinExistence type="predicted"/>
<dbReference type="EMBL" id="JAETWB010000016">
    <property type="protein sequence ID" value="MBL6080740.1"/>
    <property type="molecule type" value="Genomic_DNA"/>
</dbReference>
<protein>
    <submittedName>
        <fullName evidence="1">Uncharacterized protein</fullName>
    </submittedName>
</protein>
<comment type="caution">
    <text evidence="1">The sequence shown here is derived from an EMBL/GenBank/DDBJ whole genome shotgun (WGS) entry which is preliminary data.</text>
</comment>
<dbReference type="RefSeq" id="WP_202833968.1">
    <property type="nucleotide sequence ID" value="NZ_JAETWB010000016.1"/>
</dbReference>
<evidence type="ECO:0000313" key="2">
    <source>
        <dbReference type="Proteomes" id="UP000660885"/>
    </source>
</evidence>